<feature type="region of interest" description="Disordered" evidence="1">
    <location>
        <begin position="107"/>
        <end position="139"/>
    </location>
</feature>
<feature type="region of interest" description="Disordered" evidence="1">
    <location>
        <begin position="64"/>
        <end position="89"/>
    </location>
</feature>
<keyword evidence="3" id="KW-1185">Reference proteome</keyword>
<evidence type="ECO:0000313" key="2">
    <source>
        <dbReference type="EMBL" id="GAA5813591.1"/>
    </source>
</evidence>
<dbReference type="EMBL" id="BAABUK010000017">
    <property type="protein sequence ID" value="GAA5813591.1"/>
    <property type="molecule type" value="Genomic_DNA"/>
</dbReference>
<organism evidence="2 3">
    <name type="scientific">Mucor flavus</name>
    <dbReference type="NCBI Taxonomy" id="439312"/>
    <lineage>
        <taxon>Eukaryota</taxon>
        <taxon>Fungi</taxon>
        <taxon>Fungi incertae sedis</taxon>
        <taxon>Mucoromycota</taxon>
        <taxon>Mucoromycotina</taxon>
        <taxon>Mucoromycetes</taxon>
        <taxon>Mucorales</taxon>
        <taxon>Mucorineae</taxon>
        <taxon>Mucoraceae</taxon>
        <taxon>Mucor</taxon>
    </lineage>
</organism>
<dbReference type="Proteomes" id="UP001473302">
    <property type="component" value="Unassembled WGS sequence"/>
</dbReference>
<evidence type="ECO:0000256" key="1">
    <source>
        <dbReference type="SAM" id="MobiDB-lite"/>
    </source>
</evidence>
<accession>A0ABP9Z3B2</accession>
<feature type="compositionally biased region" description="Polar residues" evidence="1">
    <location>
        <begin position="107"/>
        <end position="135"/>
    </location>
</feature>
<evidence type="ECO:0000313" key="3">
    <source>
        <dbReference type="Proteomes" id="UP001473302"/>
    </source>
</evidence>
<reference evidence="2 3" key="1">
    <citation type="submission" date="2024-04" db="EMBL/GenBank/DDBJ databases">
        <title>genome sequences of Mucor flavus KT1a and Helicostylum pulchrum KT1b strains isolated from the surface of a dry-aged beef.</title>
        <authorList>
            <person name="Toyotome T."/>
            <person name="Hosono M."/>
            <person name="Torimaru M."/>
            <person name="Fukuda K."/>
            <person name="Mikami N."/>
        </authorList>
    </citation>
    <scope>NUCLEOTIDE SEQUENCE [LARGE SCALE GENOMIC DNA]</scope>
    <source>
        <strain evidence="2 3">KT1a</strain>
    </source>
</reference>
<name>A0ABP9Z3B2_9FUNG</name>
<sequence length="542" mass="61631">MSYLAKTVYSYWNFDEAIAAKRIEKGNCSLESAFDALRQELNFHNNEKASKWKHDWNAMKNSYLAQLPPPTTESHRTSSSEPSNYAIPSSSSTINIGSINHSLNSFNGSMYNSPAPQSSRKKSTQPQNNDKQSFDMNYKRVPPTDSLVIDGKVILENWVEYQVMVAKKYYQTGLLVETDAQGILALDNILLLKKDQICEDVKNILGSDMIQSLTNHIQKKYRIESETLDVNLERELKLIVKNFGEGKLGSRQASRCIMSLTSENVDTAVDDILIGLRNLTERLPRKKFTGKIQERTLCGTYVDSIFRPIIEDIDSGKQFSCIRRTNQCDIQISNSIQRPDFVGRILNNIVWNGPVTVGEVKGEDAKDDIYATLLDLIRIGRFSKQSIDSNFYEGVIGIHAVGLTVTVYYTCLLDSGLYAMIEICTISMPRDATQLRLYVAACEDLLSVHHLYKNHCQLANDIDSLKSNMRAVLAYKNMTSERANGYILKRRRYDRIRHNGITTTKYLINQHRERRQLGGIATSMERPQMTYRKCRTASSTSR</sequence>
<proteinExistence type="predicted"/>
<comment type="caution">
    <text evidence="2">The sequence shown here is derived from an EMBL/GenBank/DDBJ whole genome shotgun (WGS) entry which is preliminary data.</text>
</comment>
<protein>
    <submittedName>
        <fullName evidence="2">Uncharacterized protein</fullName>
    </submittedName>
</protein>
<gene>
    <name evidence="2" type="ORF">MFLAVUS_007074</name>
</gene>